<keyword evidence="2" id="KW-1185">Reference proteome</keyword>
<protein>
    <submittedName>
        <fullName evidence="1">Uncharacterized protein</fullName>
    </submittedName>
</protein>
<organism evidence="1 2">
    <name type="scientific">Neoarthrinium moseri</name>
    <dbReference type="NCBI Taxonomy" id="1658444"/>
    <lineage>
        <taxon>Eukaryota</taxon>
        <taxon>Fungi</taxon>
        <taxon>Dikarya</taxon>
        <taxon>Ascomycota</taxon>
        <taxon>Pezizomycotina</taxon>
        <taxon>Sordariomycetes</taxon>
        <taxon>Xylariomycetidae</taxon>
        <taxon>Amphisphaeriales</taxon>
        <taxon>Apiosporaceae</taxon>
        <taxon>Neoarthrinium</taxon>
    </lineage>
</organism>
<evidence type="ECO:0000313" key="1">
    <source>
        <dbReference type="EMBL" id="KAI1877530.1"/>
    </source>
</evidence>
<reference evidence="1" key="1">
    <citation type="submission" date="2021-03" db="EMBL/GenBank/DDBJ databases">
        <title>Revisited historic fungal species revealed as producer of novel bioactive compounds through whole genome sequencing and comparative genomics.</title>
        <authorList>
            <person name="Vignolle G.A."/>
            <person name="Hochenegger N."/>
            <person name="Mach R.L."/>
            <person name="Mach-Aigner A.R."/>
            <person name="Javad Rahimi M."/>
            <person name="Salim K.A."/>
            <person name="Chan C.M."/>
            <person name="Lim L.B.L."/>
            <person name="Cai F."/>
            <person name="Druzhinina I.S."/>
            <person name="U'Ren J.M."/>
            <person name="Derntl C."/>
        </authorList>
    </citation>
    <scope>NUCLEOTIDE SEQUENCE</scope>
    <source>
        <strain evidence="1">TUCIM 5799</strain>
    </source>
</reference>
<accession>A0A9P9WS09</accession>
<evidence type="ECO:0000313" key="2">
    <source>
        <dbReference type="Proteomes" id="UP000829685"/>
    </source>
</evidence>
<dbReference type="EMBL" id="JAFIMR010000006">
    <property type="protein sequence ID" value="KAI1877530.1"/>
    <property type="molecule type" value="Genomic_DNA"/>
</dbReference>
<dbReference type="Proteomes" id="UP000829685">
    <property type="component" value="Unassembled WGS sequence"/>
</dbReference>
<proteinExistence type="predicted"/>
<gene>
    <name evidence="1" type="ORF">JX265_003538</name>
</gene>
<comment type="caution">
    <text evidence="1">The sequence shown here is derived from an EMBL/GenBank/DDBJ whole genome shotgun (WGS) entry which is preliminary data.</text>
</comment>
<name>A0A9P9WS09_9PEZI</name>
<sequence length="208" mass="23457">MFAVKTMIDEVRRLGNEFETYDVEALLAATQASILYILLQAQYASYLSQDDIAFMVNTLGDMMTKLHLSTVYQSDIHRIKTLTQREWALYESIRRAANLLFVLETLLDVIIGHREVPDCPGFGAVPLPCSRDLWNYECKDAWPHRLKRDTASRTSGKTLTIGDLIKSSQSTFSSDPGDRDSGLLGEAAKWGERVDEFGSLVWMAITLN</sequence>
<dbReference type="AlphaFoldDB" id="A0A9P9WS09"/>